<feature type="chain" id="PRO_5046354609" evidence="2">
    <location>
        <begin position="21"/>
        <end position="159"/>
    </location>
</feature>
<reference evidence="3 4" key="1">
    <citation type="submission" date="2023-11" db="EMBL/GenBank/DDBJ databases">
        <title>Draft genome of Azohydromonas lata strain H1 (DSM1123), a polyhydroxyalkanoate producer.</title>
        <authorList>
            <person name="Traversa D."/>
            <person name="D'Addabbo P."/>
            <person name="Pazzani C."/>
            <person name="Manzari C."/>
            <person name="Chiara M."/>
            <person name="Scrascia M."/>
        </authorList>
    </citation>
    <scope>NUCLEOTIDE SEQUENCE [LARGE SCALE GENOMIC DNA]</scope>
    <source>
        <strain evidence="3 4">H1</strain>
    </source>
</reference>
<dbReference type="EMBL" id="JAXOJX010000032">
    <property type="protein sequence ID" value="MDZ5458602.1"/>
    <property type="molecule type" value="Genomic_DNA"/>
</dbReference>
<dbReference type="Proteomes" id="UP001293718">
    <property type="component" value="Unassembled WGS sequence"/>
</dbReference>
<feature type="region of interest" description="Disordered" evidence="1">
    <location>
        <begin position="95"/>
        <end position="159"/>
    </location>
</feature>
<dbReference type="RefSeq" id="WP_322466640.1">
    <property type="nucleotide sequence ID" value="NZ_JAXOJX010000032.1"/>
</dbReference>
<evidence type="ECO:0000313" key="3">
    <source>
        <dbReference type="EMBL" id="MDZ5458602.1"/>
    </source>
</evidence>
<organism evidence="3 4">
    <name type="scientific">Azohydromonas lata</name>
    <dbReference type="NCBI Taxonomy" id="45677"/>
    <lineage>
        <taxon>Bacteria</taxon>
        <taxon>Pseudomonadati</taxon>
        <taxon>Pseudomonadota</taxon>
        <taxon>Betaproteobacteria</taxon>
        <taxon>Burkholderiales</taxon>
        <taxon>Sphaerotilaceae</taxon>
        <taxon>Azohydromonas</taxon>
    </lineage>
</organism>
<keyword evidence="4" id="KW-1185">Reference proteome</keyword>
<evidence type="ECO:0000256" key="2">
    <source>
        <dbReference type="SAM" id="SignalP"/>
    </source>
</evidence>
<accession>A0ABU5IHY0</accession>
<feature type="signal peptide" evidence="2">
    <location>
        <begin position="1"/>
        <end position="20"/>
    </location>
</feature>
<evidence type="ECO:0000313" key="4">
    <source>
        <dbReference type="Proteomes" id="UP001293718"/>
    </source>
</evidence>
<evidence type="ECO:0000256" key="1">
    <source>
        <dbReference type="SAM" id="MobiDB-lite"/>
    </source>
</evidence>
<feature type="compositionally biased region" description="Pro residues" evidence="1">
    <location>
        <begin position="133"/>
        <end position="159"/>
    </location>
</feature>
<gene>
    <name evidence="3" type="ORF">SM757_18645</name>
</gene>
<keyword evidence="2" id="KW-0732">Signal</keyword>
<name>A0ABU5IHY0_9BURK</name>
<comment type="caution">
    <text evidence="3">The sequence shown here is derived from an EMBL/GenBank/DDBJ whole genome shotgun (WGS) entry which is preliminary data.</text>
</comment>
<proteinExistence type="predicted"/>
<protein>
    <submittedName>
        <fullName evidence="3">Uncharacterized protein</fullName>
    </submittedName>
</protein>
<sequence length="159" mass="16541">MKTFLILVTASIGCAAVVSAADNARATYERERAACTSGQSGQDRSTCLREAAAAYQEARHARRGAAAVSDDRYAQNALQRCQPLPAADRAECERRIQSGATSGSVTGGGVLRELRSVEPAPPMPSTDAERQPTPNPNPPAPATPPLPVDGGPPAPTPPR</sequence>